<dbReference type="Proteomes" id="UP000326903">
    <property type="component" value="Unassembled WGS sequence"/>
</dbReference>
<accession>A0A5J5IAJ2</accession>
<dbReference type="InterPro" id="IPR057739">
    <property type="entry name" value="Glyco_hydro_29_N"/>
</dbReference>
<dbReference type="GO" id="GO:0004560">
    <property type="term" value="F:alpha-L-fucosidase activity"/>
    <property type="evidence" value="ECO:0007669"/>
    <property type="project" value="InterPro"/>
</dbReference>
<evidence type="ECO:0000256" key="2">
    <source>
        <dbReference type="ARBA" id="ARBA00007951"/>
    </source>
</evidence>
<gene>
    <name evidence="9" type="ORF">FW778_22620</name>
</gene>
<dbReference type="AlphaFoldDB" id="A0A5J5IAJ2"/>
<keyword evidence="4 7" id="KW-0732">Signal</keyword>
<sequence>MKKVISSIFLFVLAIHAVHAQSNESTAEAKKMQWWKDAKFGMFIHWGVYSALAGTYEGKKIPGIGEWIMNTAKIPIDKYKPYAKQFNPVKYNPEAWVKMAKNAGVKYIVITSKHHDGFALFDSKVTDWDVVDASPYGKDLLKPLVAACRKEGIRIGFYYSQAQDWNHPGGAAINGHWDPAQDGDMDTYLDNIAVPQVREILSNYGNIDILWWDTPKDMTKARAEKFMPILKQHPNLITNNRLGGKFQGDTETPEQFVPSTGFPGRNWETCMTMNDTWGYKSYDSNWKSSKTLIRNLTEIVSKGGNFLLNVGPTAEGEIPKASITRLAAMGKWLHVNKEAIYGTTASPFPYLSYGRCTRKGQKLYLHVFDYPANDLLGVPMANKIRKAYLLADPSKPLLVTINKANQHSVIHLPKKIPDTINTVVAVEFEGDLKIIPSPMENVEAVVSSENDATEGAKNLTDGNRLTRWTAAKTERNASATVDFKKPVAISSLIVDEPWNPWENKKQGITLQYKSGETWKTIIATTTKGVGDQKNFMPVTAESFRLLIENKDDAPSLLEWQMYGPE</sequence>
<evidence type="ECO:0000256" key="1">
    <source>
        <dbReference type="ARBA" id="ARBA00004071"/>
    </source>
</evidence>
<dbReference type="InterPro" id="IPR008979">
    <property type="entry name" value="Galactose-bd-like_sf"/>
</dbReference>
<evidence type="ECO:0000256" key="5">
    <source>
        <dbReference type="ARBA" id="ARBA00022801"/>
    </source>
</evidence>
<evidence type="ECO:0000256" key="6">
    <source>
        <dbReference type="ARBA" id="ARBA00023295"/>
    </source>
</evidence>
<dbReference type="InterPro" id="IPR016286">
    <property type="entry name" value="FUC_metazoa-typ"/>
</dbReference>
<comment type="similarity">
    <text evidence="2">Belongs to the glycosyl hydrolase 29 family.</text>
</comment>
<reference evidence="9 10" key="1">
    <citation type="submission" date="2019-09" db="EMBL/GenBank/DDBJ databases">
        <title>Draft genome sequence of Ginsengibacter sp. BR5-29.</title>
        <authorList>
            <person name="Im W.-T."/>
        </authorList>
    </citation>
    <scope>NUCLEOTIDE SEQUENCE [LARGE SCALE GENOMIC DNA]</scope>
    <source>
        <strain evidence="9 10">BR5-29</strain>
    </source>
</reference>
<protein>
    <recommendedName>
        <fullName evidence="3">alpha-L-fucosidase</fullName>
        <ecNumber evidence="3">3.2.1.51</ecNumber>
    </recommendedName>
</protein>
<dbReference type="InterPro" id="IPR000933">
    <property type="entry name" value="Glyco_hydro_29"/>
</dbReference>
<dbReference type="Gene3D" id="3.20.20.80">
    <property type="entry name" value="Glycosidases"/>
    <property type="match status" value="1"/>
</dbReference>
<dbReference type="EMBL" id="VYQF01000016">
    <property type="protein sequence ID" value="KAA9034363.1"/>
    <property type="molecule type" value="Genomic_DNA"/>
</dbReference>
<dbReference type="PROSITE" id="PS50022">
    <property type="entry name" value="FA58C_3"/>
    <property type="match status" value="1"/>
</dbReference>
<dbReference type="SUPFAM" id="SSF51445">
    <property type="entry name" value="(Trans)glycosidases"/>
    <property type="match status" value="1"/>
</dbReference>
<comment type="function">
    <text evidence="1">Alpha-L-fucosidase is responsible for hydrolyzing the alpha-1,6-linked fucose joined to the reducing-end N-acetylglucosamine of the carbohydrate moieties of glycoproteins.</text>
</comment>
<dbReference type="Pfam" id="PF00754">
    <property type="entry name" value="F5_F8_type_C"/>
    <property type="match status" value="1"/>
</dbReference>
<evidence type="ECO:0000313" key="9">
    <source>
        <dbReference type="EMBL" id="KAA9034363.1"/>
    </source>
</evidence>
<evidence type="ECO:0000313" key="10">
    <source>
        <dbReference type="Proteomes" id="UP000326903"/>
    </source>
</evidence>
<dbReference type="EC" id="3.2.1.51" evidence="3"/>
<dbReference type="RefSeq" id="WP_150417201.1">
    <property type="nucleotide sequence ID" value="NZ_VYQF01000016.1"/>
</dbReference>
<keyword evidence="6" id="KW-0326">Glycosidase</keyword>
<dbReference type="PANTHER" id="PTHR10030">
    <property type="entry name" value="ALPHA-L-FUCOSIDASE"/>
    <property type="match status" value="1"/>
</dbReference>
<evidence type="ECO:0000256" key="7">
    <source>
        <dbReference type="SAM" id="SignalP"/>
    </source>
</evidence>
<dbReference type="PRINTS" id="PR00741">
    <property type="entry name" value="GLHYDRLASE29"/>
</dbReference>
<comment type="caution">
    <text evidence="9">The sequence shown here is derived from an EMBL/GenBank/DDBJ whole genome shotgun (WGS) entry which is preliminary data.</text>
</comment>
<dbReference type="SUPFAM" id="SSF49785">
    <property type="entry name" value="Galactose-binding domain-like"/>
    <property type="match status" value="1"/>
</dbReference>
<evidence type="ECO:0000259" key="8">
    <source>
        <dbReference type="PROSITE" id="PS50022"/>
    </source>
</evidence>
<feature type="signal peptide" evidence="7">
    <location>
        <begin position="1"/>
        <end position="20"/>
    </location>
</feature>
<dbReference type="GO" id="GO:0005764">
    <property type="term" value="C:lysosome"/>
    <property type="evidence" value="ECO:0007669"/>
    <property type="project" value="TreeGrafter"/>
</dbReference>
<keyword evidence="5" id="KW-0378">Hydrolase</keyword>
<dbReference type="Gene3D" id="2.60.120.260">
    <property type="entry name" value="Galactose-binding domain-like"/>
    <property type="match status" value="1"/>
</dbReference>
<dbReference type="Pfam" id="PF01120">
    <property type="entry name" value="Alpha_L_fucos"/>
    <property type="match status" value="1"/>
</dbReference>
<name>A0A5J5IAJ2_9BACT</name>
<keyword evidence="10" id="KW-1185">Reference proteome</keyword>
<dbReference type="GO" id="GO:0006004">
    <property type="term" value="P:fucose metabolic process"/>
    <property type="evidence" value="ECO:0007669"/>
    <property type="project" value="InterPro"/>
</dbReference>
<dbReference type="GO" id="GO:0016139">
    <property type="term" value="P:glycoside catabolic process"/>
    <property type="evidence" value="ECO:0007669"/>
    <property type="project" value="TreeGrafter"/>
</dbReference>
<dbReference type="InterPro" id="IPR017853">
    <property type="entry name" value="GH"/>
</dbReference>
<dbReference type="PANTHER" id="PTHR10030:SF37">
    <property type="entry name" value="ALPHA-L-FUCOSIDASE-RELATED"/>
    <property type="match status" value="1"/>
</dbReference>
<feature type="chain" id="PRO_5023809004" description="alpha-L-fucosidase" evidence="7">
    <location>
        <begin position="21"/>
        <end position="565"/>
    </location>
</feature>
<dbReference type="Gene3D" id="2.60.40.1180">
    <property type="entry name" value="Golgi alpha-mannosidase II"/>
    <property type="match status" value="1"/>
</dbReference>
<feature type="domain" description="F5/8 type C" evidence="8">
    <location>
        <begin position="427"/>
        <end position="564"/>
    </location>
</feature>
<dbReference type="InterPro" id="IPR013780">
    <property type="entry name" value="Glyco_hydro_b"/>
</dbReference>
<dbReference type="SMART" id="SM00812">
    <property type="entry name" value="Alpha_L_fucos"/>
    <property type="match status" value="1"/>
</dbReference>
<organism evidence="9 10">
    <name type="scientific">Ginsengibacter hankyongi</name>
    <dbReference type="NCBI Taxonomy" id="2607284"/>
    <lineage>
        <taxon>Bacteria</taxon>
        <taxon>Pseudomonadati</taxon>
        <taxon>Bacteroidota</taxon>
        <taxon>Chitinophagia</taxon>
        <taxon>Chitinophagales</taxon>
        <taxon>Chitinophagaceae</taxon>
        <taxon>Ginsengibacter</taxon>
    </lineage>
</organism>
<evidence type="ECO:0000256" key="4">
    <source>
        <dbReference type="ARBA" id="ARBA00022729"/>
    </source>
</evidence>
<evidence type="ECO:0000256" key="3">
    <source>
        <dbReference type="ARBA" id="ARBA00012662"/>
    </source>
</evidence>
<proteinExistence type="inferred from homology"/>
<dbReference type="InterPro" id="IPR000421">
    <property type="entry name" value="FA58C"/>
</dbReference>